<evidence type="ECO:0000313" key="9">
    <source>
        <dbReference type="Proteomes" id="UP000294829"/>
    </source>
</evidence>
<feature type="transmembrane region" description="Helical" evidence="6">
    <location>
        <begin position="349"/>
        <end position="368"/>
    </location>
</feature>
<dbReference type="GO" id="GO:0016020">
    <property type="term" value="C:membrane"/>
    <property type="evidence" value="ECO:0007669"/>
    <property type="project" value="UniProtKB-SubCell"/>
</dbReference>
<feature type="transmembrane region" description="Helical" evidence="6">
    <location>
        <begin position="258"/>
        <end position="276"/>
    </location>
</feature>
<feature type="transmembrane region" description="Helical" evidence="6">
    <location>
        <begin position="139"/>
        <end position="157"/>
    </location>
</feature>
<feature type="transmembrane region" description="Helical" evidence="6">
    <location>
        <begin position="33"/>
        <end position="54"/>
    </location>
</feature>
<evidence type="ECO:0000259" key="7">
    <source>
        <dbReference type="Pfam" id="PF00324"/>
    </source>
</evidence>
<feature type="transmembrane region" description="Helical" evidence="6">
    <location>
        <begin position="409"/>
        <end position="433"/>
    </location>
</feature>
<dbReference type="InterPro" id="IPR004841">
    <property type="entry name" value="AA-permease/SLC12A_dom"/>
</dbReference>
<dbReference type="Pfam" id="PF00324">
    <property type="entry name" value="AA_permease"/>
    <property type="match status" value="1"/>
</dbReference>
<evidence type="ECO:0000313" key="8">
    <source>
        <dbReference type="EMBL" id="TDK67277.1"/>
    </source>
</evidence>
<proteinExistence type="predicted"/>
<dbReference type="Proteomes" id="UP000294829">
    <property type="component" value="Unassembled WGS sequence"/>
</dbReference>
<comment type="subcellular location">
    <subcellularLocation>
        <location evidence="1">Membrane</location>
        <topology evidence="1">Multi-pass membrane protein</topology>
    </subcellularLocation>
</comment>
<comment type="caution">
    <text evidence="8">The sequence shown here is derived from an EMBL/GenBank/DDBJ whole genome shotgun (WGS) entry which is preliminary data.</text>
</comment>
<dbReference type="OrthoDB" id="5442866at2"/>
<evidence type="ECO:0000256" key="3">
    <source>
        <dbReference type="ARBA" id="ARBA00022692"/>
    </source>
</evidence>
<dbReference type="InterPro" id="IPR004840">
    <property type="entry name" value="Amino_acid_permease_CS"/>
</dbReference>
<dbReference type="PANTHER" id="PTHR43495">
    <property type="entry name" value="GABA PERMEASE"/>
    <property type="match status" value="1"/>
</dbReference>
<keyword evidence="9" id="KW-1185">Reference proteome</keyword>
<keyword evidence="3 6" id="KW-0812">Transmembrane</keyword>
<dbReference type="RefSeq" id="WP_133326370.1">
    <property type="nucleotide sequence ID" value="NZ_SMYL01000002.1"/>
</dbReference>
<dbReference type="PIRSF" id="PIRSF006060">
    <property type="entry name" value="AA_transporter"/>
    <property type="match status" value="1"/>
</dbReference>
<dbReference type="GO" id="GO:0055085">
    <property type="term" value="P:transmembrane transport"/>
    <property type="evidence" value="ECO:0007669"/>
    <property type="project" value="InterPro"/>
</dbReference>
<dbReference type="PANTHER" id="PTHR43495:SF5">
    <property type="entry name" value="GAMMA-AMINOBUTYRIC ACID PERMEASE"/>
    <property type="match status" value="1"/>
</dbReference>
<evidence type="ECO:0000256" key="2">
    <source>
        <dbReference type="ARBA" id="ARBA00022448"/>
    </source>
</evidence>
<accession>A0A4R5W5R9</accession>
<feature type="transmembrane region" description="Helical" evidence="6">
    <location>
        <begin position="214"/>
        <end position="237"/>
    </location>
</feature>
<keyword evidence="2" id="KW-0813">Transport</keyword>
<feature type="transmembrane region" description="Helical" evidence="6">
    <location>
        <begin position="114"/>
        <end position="133"/>
    </location>
</feature>
<evidence type="ECO:0000256" key="5">
    <source>
        <dbReference type="ARBA" id="ARBA00023136"/>
    </source>
</evidence>
<feature type="transmembrane region" description="Helical" evidence="6">
    <location>
        <begin position="60"/>
        <end position="78"/>
    </location>
</feature>
<feature type="transmembrane region" description="Helical" evidence="6">
    <location>
        <begin position="169"/>
        <end position="187"/>
    </location>
</feature>
<evidence type="ECO:0000256" key="1">
    <source>
        <dbReference type="ARBA" id="ARBA00004141"/>
    </source>
</evidence>
<feature type="transmembrane region" description="Helical" evidence="6">
    <location>
        <begin position="374"/>
        <end position="397"/>
    </location>
</feature>
<evidence type="ECO:0000256" key="6">
    <source>
        <dbReference type="SAM" id="Phobius"/>
    </source>
</evidence>
<protein>
    <submittedName>
        <fullName evidence="8">Amino acid permease</fullName>
    </submittedName>
</protein>
<reference evidence="8 9" key="1">
    <citation type="submission" date="2019-03" db="EMBL/GenBank/DDBJ databases">
        <title>Sapientia aquatica gen. nov., sp. nov., isolated from a crater lake.</title>
        <authorList>
            <person name="Felfoldi T."/>
            <person name="Szabo A."/>
            <person name="Toth E."/>
            <person name="Schumann P."/>
            <person name="Keki Z."/>
            <person name="Marialigeti K."/>
            <person name="Mathe I."/>
        </authorList>
    </citation>
    <scope>NUCLEOTIDE SEQUENCE [LARGE SCALE GENOMIC DNA]</scope>
    <source>
        <strain evidence="8 9">SA-152</strain>
    </source>
</reference>
<sequence>MNTPNDATQQHFGEIAQREKGLKHALSSGQMGMIALGGAIGTGLFLGSGFAIGFAGPSVMISFAIGALITVLLIGCLAEMTVAQPTSGSFGTYADYYINPWAGFLVRYGYWTSYVLAVGMEATAVAIYMKYWFPDSQSWVWITIFSIALITINTVSVKVFGVIEYWFSMIKVIAIVIFILLGSYMIYGAPNDASSTIGFKNYVEYGGFFPKGIWGTWIAVIVALFSYFGIEVIAIAAGEAQKPEVAVVRAFKTSIVRLVVFYLLTLGLMLAIMPWTEAGHGKSPFVQAMEAIHIPGAASLINFVVLVAALSAMNGQLYATSRMMFSLSRANQAPKVFGRLNRHQIPMNALLLSCSGVAVAAVFSVLFGETSITLMMSIAMFGTMFAWAMIFVTHLFFRRRWTQEGSPLLFKMWGFPYLTILGAVLMFSVMFSTLLTNEFHYTVIFGAPFFVLVSAMYFAFYRAKK</sequence>
<dbReference type="GO" id="GO:0006865">
    <property type="term" value="P:amino acid transport"/>
    <property type="evidence" value="ECO:0007669"/>
    <property type="project" value="InterPro"/>
</dbReference>
<gene>
    <name evidence="8" type="ORF">E2I14_05820</name>
</gene>
<dbReference type="FunFam" id="1.20.1740.10:FF:000001">
    <property type="entry name" value="Amino acid permease"/>
    <property type="match status" value="1"/>
</dbReference>
<feature type="domain" description="Amino acid permease/ SLC12A" evidence="7">
    <location>
        <begin position="31"/>
        <end position="441"/>
    </location>
</feature>
<keyword evidence="4 6" id="KW-1133">Transmembrane helix</keyword>
<name>A0A4R5W5R9_9BURK</name>
<keyword evidence="5 6" id="KW-0472">Membrane</keyword>
<evidence type="ECO:0000256" key="4">
    <source>
        <dbReference type="ARBA" id="ARBA00022989"/>
    </source>
</evidence>
<feature type="transmembrane region" description="Helical" evidence="6">
    <location>
        <begin position="296"/>
        <end position="319"/>
    </location>
</feature>
<feature type="transmembrane region" description="Helical" evidence="6">
    <location>
        <begin position="439"/>
        <end position="460"/>
    </location>
</feature>
<dbReference type="EMBL" id="SMYL01000002">
    <property type="protein sequence ID" value="TDK67277.1"/>
    <property type="molecule type" value="Genomic_DNA"/>
</dbReference>
<organism evidence="8 9">
    <name type="scientific">Sapientia aquatica</name>
    <dbReference type="NCBI Taxonomy" id="1549640"/>
    <lineage>
        <taxon>Bacteria</taxon>
        <taxon>Pseudomonadati</taxon>
        <taxon>Pseudomonadota</taxon>
        <taxon>Betaproteobacteria</taxon>
        <taxon>Burkholderiales</taxon>
        <taxon>Oxalobacteraceae</taxon>
        <taxon>Sapientia</taxon>
    </lineage>
</organism>
<dbReference type="Gene3D" id="1.20.1740.10">
    <property type="entry name" value="Amino acid/polyamine transporter I"/>
    <property type="match status" value="1"/>
</dbReference>
<dbReference type="PROSITE" id="PS00218">
    <property type="entry name" value="AMINO_ACID_PERMEASE_1"/>
    <property type="match status" value="1"/>
</dbReference>
<dbReference type="AlphaFoldDB" id="A0A4R5W5R9"/>